<dbReference type="InterPro" id="IPR050492">
    <property type="entry name" value="Bact_metal-bind_prot9"/>
</dbReference>
<gene>
    <name evidence="7" type="ORF">DFR79_10277</name>
</gene>
<dbReference type="Gene3D" id="3.40.50.1980">
    <property type="entry name" value="Nitrogenase molybdenum iron protein domain"/>
    <property type="match status" value="2"/>
</dbReference>
<keyword evidence="4" id="KW-0175">Coiled coil</keyword>
<dbReference type="OrthoDB" id="9810636at2"/>
<dbReference type="Proteomes" id="UP000295064">
    <property type="component" value="Unassembled WGS sequence"/>
</dbReference>
<comment type="similarity">
    <text evidence="1">Belongs to the bacterial solute-binding protein 9 family.</text>
</comment>
<dbReference type="GO" id="GO:0046872">
    <property type="term" value="F:metal ion binding"/>
    <property type="evidence" value="ECO:0007669"/>
    <property type="project" value="InterPro"/>
</dbReference>
<dbReference type="SUPFAM" id="SSF53807">
    <property type="entry name" value="Helical backbone' metal receptor"/>
    <property type="match status" value="1"/>
</dbReference>
<dbReference type="GO" id="GO:0030001">
    <property type="term" value="P:metal ion transport"/>
    <property type="evidence" value="ECO:0007669"/>
    <property type="project" value="InterPro"/>
</dbReference>
<evidence type="ECO:0000313" key="8">
    <source>
        <dbReference type="Proteomes" id="UP000295064"/>
    </source>
</evidence>
<dbReference type="Pfam" id="PF01297">
    <property type="entry name" value="ZnuA"/>
    <property type="match status" value="1"/>
</dbReference>
<evidence type="ECO:0000256" key="5">
    <source>
        <dbReference type="SAM" id="MobiDB-lite"/>
    </source>
</evidence>
<proteinExistence type="inferred from homology"/>
<protein>
    <submittedName>
        <fullName evidence="7">Zinc transport system substrate-binding protein</fullName>
    </submittedName>
</protein>
<feature type="compositionally biased region" description="Basic and acidic residues" evidence="5">
    <location>
        <begin position="133"/>
        <end position="151"/>
    </location>
</feature>
<reference evidence="7 8" key="1">
    <citation type="submission" date="2019-03" db="EMBL/GenBank/DDBJ databases">
        <title>Subsurface microbial communities from deep shales in Ohio and West Virginia, USA.</title>
        <authorList>
            <person name="Wrighton K."/>
        </authorList>
    </citation>
    <scope>NUCLEOTIDE SEQUENCE [LARGE SCALE GENOMIC DNA]</scope>
    <source>
        <strain evidence="7 8">MA284_T2</strain>
    </source>
</reference>
<sequence>MCSTRRVFLLFIILILLLAGSFSAAAAEATVAVTIVPQLEMVKAIAGDRVEVVEMIPRGYSPANYAPSPAEMRAFNQARIYFSMGVPADVQNILPRAEEQSGLEVIKLFERIESKYPHRYFGEEETAPDVDEEQKVGADDHGPSHQEGRDPHIWLSPARVKLMVKIMRDQLIEILPAYKAEFKENTEQYLEKLAAADQENQELLAEYQGQEILVYHPSFGYFTEHYGLNMLAIEEEGKEPGPRHLQEIIEYARQQGIKNVFYQAEIDSSRARAVAEELGGEIIQLNPLAQNYIDNLKVMAEKIAAVLAERDDQ</sequence>
<dbReference type="EMBL" id="SNWX01000002">
    <property type="protein sequence ID" value="TDO94702.1"/>
    <property type="molecule type" value="Genomic_DNA"/>
</dbReference>
<feature type="coiled-coil region" evidence="4">
    <location>
        <begin position="179"/>
        <end position="213"/>
    </location>
</feature>
<evidence type="ECO:0000313" key="7">
    <source>
        <dbReference type="EMBL" id="TDO94702.1"/>
    </source>
</evidence>
<comment type="caution">
    <text evidence="7">The sequence shown here is derived from an EMBL/GenBank/DDBJ whole genome shotgun (WGS) entry which is preliminary data.</text>
</comment>
<evidence type="ECO:0000256" key="2">
    <source>
        <dbReference type="ARBA" id="ARBA00022448"/>
    </source>
</evidence>
<organism evidence="7 8">
    <name type="scientific">Halanaerobium saccharolyticum</name>
    <dbReference type="NCBI Taxonomy" id="43595"/>
    <lineage>
        <taxon>Bacteria</taxon>
        <taxon>Bacillati</taxon>
        <taxon>Bacillota</taxon>
        <taxon>Clostridia</taxon>
        <taxon>Halanaerobiales</taxon>
        <taxon>Halanaerobiaceae</taxon>
        <taxon>Halanaerobium</taxon>
    </lineage>
</organism>
<feature type="region of interest" description="Disordered" evidence="5">
    <location>
        <begin position="124"/>
        <end position="151"/>
    </location>
</feature>
<dbReference type="InterPro" id="IPR006127">
    <property type="entry name" value="ZnuA-like"/>
</dbReference>
<evidence type="ECO:0000256" key="6">
    <source>
        <dbReference type="SAM" id="SignalP"/>
    </source>
</evidence>
<feature type="signal peptide" evidence="6">
    <location>
        <begin position="1"/>
        <end position="26"/>
    </location>
</feature>
<keyword evidence="3 6" id="KW-0732">Signal</keyword>
<evidence type="ECO:0000256" key="1">
    <source>
        <dbReference type="ARBA" id="ARBA00011028"/>
    </source>
</evidence>
<keyword evidence="2" id="KW-0813">Transport</keyword>
<name>A0A4V3CFQ7_9FIRM</name>
<accession>A0A4V3CFQ7</accession>
<dbReference type="PANTHER" id="PTHR42953">
    <property type="entry name" value="HIGH-AFFINITY ZINC UPTAKE SYSTEM PROTEIN ZNUA-RELATED"/>
    <property type="match status" value="1"/>
</dbReference>
<evidence type="ECO:0000256" key="3">
    <source>
        <dbReference type="ARBA" id="ARBA00022729"/>
    </source>
</evidence>
<evidence type="ECO:0000256" key="4">
    <source>
        <dbReference type="SAM" id="Coils"/>
    </source>
</evidence>
<feature type="chain" id="PRO_5038917682" evidence="6">
    <location>
        <begin position="27"/>
        <end position="313"/>
    </location>
</feature>
<dbReference type="AlphaFoldDB" id="A0A4V3CFQ7"/>
<dbReference type="PANTHER" id="PTHR42953:SF3">
    <property type="entry name" value="HIGH-AFFINITY ZINC UPTAKE SYSTEM PROTEIN ZNUA"/>
    <property type="match status" value="1"/>
</dbReference>